<comment type="caution">
    <text evidence="3">The sequence shown here is derived from an EMBL/GenBank/DDBJ whole genome shotgun (WGS) entry which is preliminary data.</text>
</comment>
<evidence type="ECO:0000313" key="3">
    <source>
        <dbReference type="EMBL" id="MDQ0372648.1"/>
    </source>
</evidence>
<dbReference type="Gene3D" id="2.30.110.10">
    <property type="entry name" value="Electron Transport, Fmn-binding Protein, Chain A"/>
    <property type="match status" value="1"/>
</dbReference>
<dbReference type="PANTHER" id="PTHR35176">
    <property type="entry name" value="HEME OXYGENASE HI_0854-RELATED"/>
    <property type="match status" value="1"/>
</dbReference>
<evidence type="ECO:0000259" key="2">
    <source>
        <dbReference type="Pfam" id="PF01243"/>
    </source>
</evidence>
<dbReference type="InterPro" id="IPR011576">
    <property type="entry name" value="Pyridox_Oxase_N"/>
</dbReference>
<evidence type="ECO:0000313" key="4">
    <source>
        <dbReference type="Proteomes" id="UP001239626"/>
    </source>
</evidence>
<gene>
    <name evidence="3" type="ORF">J2X26_000945</name>
</gene>
<dbReference type="SUPFAM" id="SSF50475">
    <property type="entry name" value="FMN-binding split barrel"/>
    <property type="match status" value="1"/>
</dbReference>
<protein>
    <recommendedName>
        <fullName evidence="2">Pyridoxamine 5'-phosphate oxidase N-terminal domain-containing protein</fullName>
    </recommendedName>
</protein>
<dbReference type="Pfam" id="PF01243">
    <property type="entry name" value="PNPOx_N"/>
    <property type="match status" value="1"/>
</dbReference>
<feature type="domain" description="Pyridoxamine 5'-phosphate oxidase N-terminal" evidence="2">
    <location>
        <begin position="26"/>
        <end position="140"/>
    </location>
</feature>
<dbReference type="RefSeq" id="WP_307490246.1">
    <property type="nucleotide sequence ID" value="NZ_JAUSVB010000001.1"/>
</dbReference>
<dbReference type="PANTHER" id="PTHR35176:SF6">
    <property type="entry name" value="HEME OXYGENASE HI_0854-RELATED"/>
    <property type="match status" value="1"/>
</dbReference>
<dbReference type="EMBL" id="JAUSVB010000001">
    <property type="protein sequence ID" value="MDQ0372648.1"/>
    <property type="molecule type" value="Genomic_DNA"/>
</dbReference>
<dbReference type="Proteomes" id="UP001239626">
    <property type="component" value="Unassembled WGS sequence"/>
</dbReference>
<proteinExistence type="predicted"/>
<dbReference type="InterPro" id="IPR012349">
    <property type="entry name" value="Split_barrel_FMN-bd"/>
</dbReference>
<name>A0ABU0EBK4_9CELL</name>
<evidence type="ECO:0000256" key="1">
    <source>
        <dbReference type="ARBA" id="ARBA00023002"/>
    </source>
</evidence>
<dbReference type="InterPro" id="IPR052019">
    <property type="entry name" value="F420H2_bilvrd_red/Heme_oxyg"/>
</dbReference>
<keyword evidence="4" id="KW-1185">Reference proteome</keyword>
<organism evidence="3 4">
    <name type="scientific">Cellulomonas humilata</name>
    <dbReference type="NCBI Taxonomy" id="144055"/>
    <lineage>
        <taxon>Bacteria</taxon>
        <taxon>Bacillati</taxon>
        <taxon>Actinomycetota</taxon>
        <taxon>Actinomycetes</taxon>
        <taxon>Micrococcales</taxon>
        <taxon>Cellulomonadaceae</taxon>
        <taxon>Cellulomonas</taxon>
    </lineage>
</organism>
<accession>A0ABU0EBK4</accession>
<sequence length="183" mass="19373">MTDQTSQTAQPVLAQGDPRLLLEPGAQRLLGSSTLARMSYVGRDGGPRIVPTWFLWTGGRLVMVTFVAGPQAGIAHPARRIADLRADPRVAVSIDTDGAPPTALQLRGRVEIDEVDGIAPEYATSARRYLGAAGAADLLAAVDRPGTRQARITLRPDWVGLIDFATRLPSAQGGPRSARGSRG</sequence>
<keyword evidence="1" id="KW-0560">Oxidoreductase</keyword>
<reference evidence="3 4" key="1">
    <citation type="submission" date="2023-07" db="EMBL/GenBank/DDBJ databases">
        <title>Sorghum-associated microbial communities from plants grown in Nebraska, USA.</title>
        <authorList>
            <person name="Schachtman D."/>
        </authorList>
    </citation>
    <scope>NUCLEOTIDE SEQUENCE [LARGE SCALE GENOMIC DNA]</scope>
    <source>
        <strain evidence="3 4">BE332</strain>
    </source>
</reference>